<evidence type="ECO:0000256" key="1">
    <source>
        <dbReference type="SAM" id="Phobius"/>
    </source>
</evidence>
<feature type="transmembrane region" description="Helical" evidence="1">
    <location>
        <begin position="34"/>
        <end position="57"/>
    </location>
</feature>
<evidence type="ECO:0008006" key="4">
    <source>
        <dbReference type="Google" id="ProtNLM"/>
    </source>
</evidence>
<feature type="transmembrane region" description="Helical" evidence="1">
    <location>
        <begin position="241"/>
        <end position="259"/>
    </location>
</feature>
<dbReference type="RefSeq" id="WP_346784440.1">
    <property type="nucleotide sequence ID" value="NZ_JBDLBR010000002.1"/>
</dbReference>
<dbReference type="EMBL" id="JBDLBR010000002">
    <property type="protein sequence ID" value="MEN7536990.1"/>
    <property type="molecule type" value="Genomic_DNA"/>
</dbReference>
<keyword evidence="3" id="KW-1185">Reference proteome</keyword>
<feature type="transmembrane region" description="Helical" evidence="1">
    <location>
        <begin position="69"/>
        <end position="90"/>
    </location>
</feature>
<name>A0ABV0CZ58_9SPHN</name>
<dbReference type="Proteomes" id="UP001484535">
    <property type="component" value="Unassembled WGS sequence"/>
</dbReference>
<proteinExistence type="predicted"/>
<evidence type="ECO:0000313" key="3">
    <source>
        <dbReference type="Proteomes" id="UP001484535"/>
    </source>
</evidence>
<gene>
    <name evidence="2" type="ORF">ABDJ38_07370</name>
</gene>
<accession>A0ABV0CZ58</accession>
<keyword evidence="1" id="KW-0472">Membrane</keyword>
<reference evidence="2 3" key="1">
    <citation type="submission" date="2024-05" db="EMBL/GenBank/DDBJ databases">
        <authorList>
            <person name="Park S."/>
        </authorList>
    </citation>
    <scope>NUCLEOTIDE SEQUENCE [LARGE SCALE GENOMIC DNA]</scope>
    <source>
        <strain evidence="2 3">DGU5</strain>
    </source>
</reference>
<keyword evidence="1" id="KW-0812">Transmembrane</keyword>
<organism evidence="2 3">
    <name type="scientific">Aurantiacibacter flavus</name>
    <dbReference type="NCBI Taxonomy" id="3145232"/>
    <lineage>
        <taxon>Bacteria</taxon>
        <taxon>Pseudomonadati</taxon>
        <taxon>Pseudomonadota</taxon>
        <taxon>Alphaproteobacteria</taxon>
        <taxon>Sphingomonadales</taxon>
        <taxon>Erythrobacteraceae</taxon>
        <taxon>Aurantiacibacter</taxon>
    </lineage>
</organism>
<keyword evidence="1" id="KW-1133">Transmembrane helix</keyword>
<evidence type="ECO:0000313" key="2">
    <source>
        <dbReference type="EMBL" id="MEN7536990.1"/>
    </source>
</evidence>
<sequence length="262" mass="28384">MSEARPSPWPAAEAPEADGLHDAPIIWRSDMPRAVFSGIMAVILAGLALGLGFSAAVTPFAAMSVIARIATFVVLFALFLLCAGLAQYVWRNARGFWKGWVAADAEGIAYHLPRDRSLVHRPPAAEGRYAWATVDRLETRLEGYRSQLMAMVQRTYWLVPREGTKLLLFEDRALDTPYAIRRGEDAFAKLAQIGAVPMVEAAMVEGRGGLLGAWFTAPPADDAPALGPDGERSLWRRAGMTGRLAGLALLVVLVAMALSKLL</sequence>
<protein>
    <recommendedName>
        <fullName evidence="4">DUF4105 domain-containing protein</fullName>
    </recommendedName>
</protein>
<comment type="caution">
    <text evidence="2">The sequence shown here is derived from an EMBL/GenBank/DDBJ whole genome shotgun (WGS) entry which is preliminary data.</text>
</comment>